<evidence type="ECO:0000313" key="7">
    <source>
        <dbReference type="EMBL" id="GAA3977961.1"/>
    </source>
</evidence>
<evidence type="ECO:0000256" key="2">
    <source>
        <dbReference type="ARBA" id="ARBA00022722"/>
    </source>
</evidence>
<evidence type="ECO:0000256" key="1">
    <source>
        <dbReference type="ARBA" id="ARBA00022649"/>
    </source>
</evidence>
<dbReference type="PANTHER" id="PTHR42740">
    <property type="entry name" value="RIBONUCLEASE VAPC3"/>
    <property type="match status" value="1"/>
</dbReference>
<keyword evidence="4" id="KW-0378">Hydrolase</keyword>
<feature type="domain" description="PIN" evidence="6">
    <location>
        <begin position="6"/>
        <end position="122"/>
    </location>
</feature>
<proteinExistence type="predicted"/>
<comment type="caution">
    <text evidence="7">The sequence shown here is derived from an EMBL/GenBank/DDBJ whole genome shotgun (WGS) entry which is preliminary data.</text>
</comment>
<keyword evidence="5" id="KW-0460">Magnesium</keyword>
<organism evidence="7 8">
    <name type="scientific">Mucilaginibacter dorajii</name>
    <dbReference type="NCBI Taxonomy" id="692994"/>
    <lineage>
        <taxon>Bacteria</taxon>
        <taxon>Pseudomonadati</taxon>
        <taxon>Bacteroidota</taxon>
        <taxon>Sphingobacteriia</taxon>
        <taxon>Sphingobacteriales</taxon>
        <taxon>Sphingobacteriaceae</taxon>
        <taxon>Mucilaginibacter</taxon>
    </lineage>
</organism>
<keyword evidence="2" id="KW-0540">Nuclease</keyword>
<dbReference type="RefSeq" id="WP_259096971.1">
    <property type="nucleotide sequence ID" value="NZ_BAAAZC010000022.1"/>
</dbReference>
<evidence type="ECO:0000259" key="6">
    <source>
        <dbReference type="Pfam" id="PF01850"/>
    </source>
</evidence>
<name>A0ABP7Q8B1_9SPHI</name>
<keyword evidence="8" id="KW-1185">Reference proteome</keyword>
<accession>A0ABP7Q8B1</accession>
<dbReference type="InterPro" id="IPR029060">
    <property type="entry name" value="PIN-like_dom_sf"/>
</dbReference>
<evidence type="ECO:0000256" key="5">
    <source>
        <dbReference type="ARBA" id="ARBA00022842"/>
    </source>
</evidence>
<dbReference type="InterPro" id="IPR002716">
    <property type="entry name" value="PIN_dom"/>
</dbReference>
<protein>
    <submittedName>
        <fullName evidence="7">PIN domain nuclease</fullName>
    </submittedName>
</protein>
<evidence type="ECO:0000313" key="8">
    <source>
        <dbReference type="Proteomes" id="UP001500742"/>
    </source>
</evidence>
<dbReference type="InterPro" id="IPR051749">
    <property type="entry name" value="PINc/VapC_TA_RNase"/>
</dbReference>
<sequence length="137" mass="15654">MNREIVLVDTSVWINFFKGIETESSKFLKNNLANIVIATCPTIVQKVLQGLTSDNSERIVKSHFDNLTKIYEDPYDVAVKAADLYRSLRKKGVTIRKPNDCLIAIYAINNKLVLLNDDRDFQFIAQHSSLKVMSFNE</sequence>
<keyword evidence="3" id="KW-0479">Metal-binding</keyword>
<evidence type="ECO:0000256" key="3">
    <source>
        <dbReference type="ARBA" id="ARBA00022723"/>
    </source>
</evidence>
<dbReference type="EMBL" id="BAAAZC010000022">
    <property type="protein sequence ID" value="GAA3977961.1"/>
    <property type="molecule type" value="Genomic_DNA"/>
</dbReference>
<evidence type="ECO:0000256" key="4">
    <source>
        <dbReference type="ARBA" id="ARBA00022801"/>
    </source>
</evidence>
<dbReference type="PANTHER" id="PTHR42740:SF1">
    <property type="entry name" value="RIBONUCLEASE VAPC3"/>
    <property type="match status" value="1"/>
</dbReference>
<dbReference type="SUPFAM" id="SSF88723">
    <property type="entry name" value="PIN domain-like"/>
    <property type="match status" value="1"/>
</dbReference>
<gene>
    <name evidence="7" type="ORF">GCM10022210_31030</name>
</gene>
<keyword evidence="1" id="KW-1277">Toxin-antitoxin system</keyword>
<dbReference type="Gene3D" id="3.40.50.1010">
    <property type="entry name" value="5'-nuclease"/>
    <property type="match status" value="1"/>
</dbReference>
<dbReference type="Pfam" id="PF01850">
    <property type="entry name" value="PIN"/>
    <property type="match status" value="1"/>
</dbReference>
<dbReference type="Proteomes" id="UP001500742">
    <property type="component" value="Unassembled WGS sequence"/>
</dbReference>
<reference evidence="8" key="1">
    <citation type="journal article" date="2019" name="Int. J. Syst. Evol. Microbiol.">
        <title>The Global Catalogue of Microorganisms (GCM) 10K type strain sequencing project: providing services to taxonomists for standard genome sequencing and annotation.</title>
        <authorList>
            <consortium name="The Broad Institute Genomics Platform"/>
            <consortium name="The Broad Institute Genome Sequencing Center for Infectious Disease"/>
            <person name="Wu L."/>
            <person name="Ma J."/>
        </authorList>
    </citation>
    <scope>NUCLEOTIDE SEQUENCE [LARGE SCALE GENOMIC DNA]</scope>
    <source>
        <strain evidence="8">JCM 16601</strain>
    </source>
</reference>